<name>A0A9P5YPS0_9AGAR</name>
<organism evidence="2 3">
    <name type="scientific">Pholiota conissans</name>
    <dbReference type="NCBI Taxonomy" id="109636"/>
    <lineage>
        <taxon>Eukaryota</taxon>
        <taxon>Fungi</taxon>
        <taxon>Dikarya</taxon>
        <taxon>Basidiomycota</taxon>
        <taxon>Agaricomycotina</taxon>
        <taxon>Agaricomycetes</taxon>
        <taxon>Agaricomycetidae</taxon>
        <taxon>Agaricales</taxon>
        <taxon>Agaricineae</taxon>
        <taxon>Strophariaceae</taxon>
        <taxon>Pholiota</taxon>
    </lineage>
</organism>
<comment type="caution">
    <text evidence="2">The sequence shown here is derived from an EMBL/GenBank/DDBJ whole genome shotgun (WGS) entry which is preliminary data.</text>
</comment>
<dbReference type="EMBL" id="MU155493">
    <property type="protein sequence ID" value="KAF9472826.1"/>
    <property type="molecule type" value="Genomic_DNA"/>
</dbReference>
<dbReference type="Proteomes" id="UP000807469">
    <property type="component" value="Unassembled WGS sequence"/>
</dbReference>
<evidence type="ECO:0000256" key="1">
    <source>
        <dbReference type="SAM" id="MobiDB-lite"/>
    </source>
</evidence>
<feature type="region of interest" description="Disordered" evidence="1">
    <location>
        <begin position="1"/>
        <end position="71"/>
    </location>
</feature>
<evidence type="ECO:0000313" key="2">
    <source>
        <dbReference type="EMBL" id="KAF9472826.1"/>
    </source>
</evidence>
<gene>
    <name evidence="2" type="ORF">BDN70DRAFT_937890</name>
</gene>
<reference evidence="2" key="1">
    <citation type="submission" date="2020-11" db="EMBL/GenBank/DDBJ databases">
        <authorList>
            <consortium name="DOE Joint Genome Institute"/>
            <person name="Ahrendt S."/>
            <person name="Riley R."/>
            <person name="Andreopoulos W."/>
            <person name="Labutti K."/>
            <person name="Pangilinan J."/>
            <person name="Ruiz-Duenas F.J."/>
            <person name="Barrasa J.M."/>
            <person name="Sanchez-Garcia M."/>
            <person name="Camarero S."/>
            <person name="Miyauchi S."/>
            <person name="Serrano A."/>
            <person name="Linde D."/>
            <person name="Babiker R."/>
            <person name="Drula E."/>
            <person name="Ayuso-Fernandez I."/>
            <person name="Pacheco R."/>
            <person name="Padilla G."/>
            <person name="Ferreira P."/>
            <person name="Barriuso J."/>
            <person name="Kellner H."/>
            <person name="Castanera R."/>
            <person name="Alfaro M."/>
            <person name="Ramirez L."/>
            <person name="Pisabarro A.G."/>
            <person name="Kuo A."/>
            <person name="Tritt A."/>
            <person name="Lipzen A."/>
            <person name="He G."/>
            <person name="Yan M."/>
            <person name="Ng V."/>
            <person name="Cullen D."/>
            <person name="Martin F."/>
            <person name="Rosso M.-N."/>
            <person name="Henrissat B."/>
            <person name="Hibbett D."/>
            <person name="Martinez A.T."/>
            <person name="Grigoriev I.V."/>
        </authorList>
    </citation>
    <scope>NUCLEOTIDE SEQUENCE</scope>
    <source>
        <strain evidence="2">CIRM-BRFM 674</strain>
    </source>
</reference>
<accession>A0A9P5YPS0</accession>
<dbReference type="AlphaFoldDB" id="A0A9P5YPS0"/>
<evidence type="ECO:0000313" key="3">
    <source>
        <dbReference type="Proteomes" id="UP000807469"/>
    </source>
</evidence>
<protein>
    <submittedName>
        <fullName evidence="2">Uncharacterized protein</fullName>
    </submittedName>
</protein>
<proteinExistence type="predicted"/>
<sequence>MQTMAARANAAYDDNLNKDGSVLENGEPWAGLPDATVAAQTQQSILQPPFLPTSPPACHFDAHFQSPDTSQ</sequence>
<keyword evidence="3" id="KW-1185">Reference proteome</keyword>